<dbReference type="STRING" id="199890.A0A182P4K3"/>
<dbReference type="Proteomes" id="UP000075885">
    <property type="component" value="Unassembled WGS sequence"/>
</dbReference>
<evidence type="ECO:0000259" key="7">
    <source>
        <dbReference type="PROSITE" id="PS50252"/>
    </source>
</evidence>
<dbReference type="GO" id="GO:0007507">
    <property type="term" value="P:heart development"/>
    <property type="evidence" value="ECO:0007669"/>
    <property type="project" value="TreeGrafter"/>
</dbReference>
<reference evidence="9" key="1">
    <citation type="submission" date="2013-03" db="EMBL/GenBank/DDBJ databases">
        <title>The Genome Sequence of Anopheles epiroticus epiroticus2.</title>
        <authorList>
            <consortium name="The Broad Institute Genomics Platform"/>
            <person name="Neafsey D.E."/>
            <person name="Howell P."/>
            <person name="Walker B."/>
            <person name="Young S.K."/>
            <person name="Zeng Q."/>
            <person name="Gargeya S."/>
            <person name="Fitzgerald M."/>
            <person name="Haas B."/>
            <person name="Abouelleil A."/>
            <person name="Allen A.W."/>
            <person name="Alvarado L."/>
            <person name="Arachchi H.M."/>
            <person name="Berlin A.M."/>
            <person name="Chapman S.B."/>
            <person name="Gainer-Dewar J."/>
            <person name="Goldberg J."/>
            <person name="Griggs A."/>
            <person name="Gujja S."/>
            <person name="Hansen M."/>
            <person name="Howarth C."/>
            <person name="Imamovic A."/>
            <person name="Ireland A."/>
            <person name="Larimer J."/>
            <person name="McCowan C."/>
            <person name="Murphy C."/>
            <person name="Pearson M."/>
            <person name="Poon T.W."/>
            <person name="Priest M."/>
            <person name="Roberts A."/>
            <person name="Saif S."/>
            <person name="Shea T."/>
            <person name="Sisk P."/>
            <person name="Sykes S."/>
            <person name="Wortman J."/>
            <person name="Nusbaum C."/>
            <person name="Birren B."/>
        </authorList>
    </citation>
    <scope>NUCLEOTIDE SEQUENCE [LARGE SCALE GENOMIC DNA]</scope>
    <source>
        <strain evidence="9">Epiroticus2</strain>
    </source>
</reference>
<organism evidence="8 9">
    <name type="scientific">Anopheles epiroticus</name>
    <dbReference type="NCBI Taxonomy" id="199890"/>
    <lineage>
        <taxon>Eukaryota</taxon>
        <taxon>Metazoa</taxon>
        <taxon>Ecdysozoa</taxon>
        <taxon>Arthropoda</taxon>
        <taxon>Hexapoda</taxon>
        <taxon>Insecta</taxon>
        <taxon>Pterygota</taxon>
        <taxon>Neoptera</taxon>
        <taxon>Endopterygota</taxon>
        <taxon>Diptera</taxon>
        <taxon>Nematocera</taxon>
        <taxon>Culicoidea</taxon>
        <taxon>Culicidae</taxon>
        <taxon>Anophelinae</taxon>
        <taxon>Anopheles</taxon>
    </lineage>
</organism>
<keyword evidence="2 5" id="KW-0238">DNA-binding</keyword>
<dbReference type="SUPFAM" id="SSF49417">
    <property type="entry name" value="p53-like transcription factors"/>
    <property type="match status" value="1"/>
</dbReference>
<dbReference type="PROSITE" id="PS50252">
    <property type="entry name" value="TBOX_3"/>
    <property type="match status" value="1"/>
</dbReference>
<dbReference type="GO" id="GO:0000785">
    <property type="term" value="C:chromatin"/>
    <property type="evidence" value="ECO:0007669"/>
    <property type="project" value="TreeGrafter"/>
</dbReference>
<evidence type="ECO:0000256" key="4">
    <source>
        <dbReference type="ARBA" id="ARBA00023242"/>
    </source>
</evidence>
<dbReference type="InterPro" id="IPR046360">
    <property type="entry name" value="T-box_DNA-bd"/>
</dbReference>
<comment type="caution">
    <text evidence="5">Lacks conserved residue(s) required for the propagation of feature annotation.</text>
</comment>
<dbReference type="AlphaFoldDB" id="A0A182P4K3"/>
<keyword evidence="4 5" id="KW-0539">Nucleus</keyword>
<keyword evidence="1" id="KW-0805">Transcription regulation</keyword>
<dbReference type="InterPro" id="IPR008967">
    <property type="entry name" value="p53-like_TF_DNA-bd_sf"/>
</dbReference>
<evidence type="ECO:0000256" key="2">
    <source>
        <dbReference type="ARBA" id="ARBA00023125"/>
    </source>
</evidence>
<name>A0A182P4K3_9DIPT</name>
<dbReference type="GO" id="GO:0045893">
    <property type="term" value="P:positive regulation of DNA-templated transcription"/>
    <property type="evidence" value="ECO:0007669"/>
    <property type="project" value="InterPro"/>
</dbReference>
<comment type="subcellular location">
    <subcellularLocation>
        <location evidence="5">Nucleus</location>
    </subcellularLocation>
</comment>
<sequence length="120" mass="13300">MKWFSCPLSVGDRFPEADDEVDVDVEQCSDLEAPVSSNRTSSKNRKSHSRTGAASPAARTTGSPSDEERLTPEPVQSKSTIVGSCNCEEMRPIQCHLETKELWDKFHDLGTEMIITKTGR</sequence>
<proteinExistence type="predicted"/>
<feature type="compositionally biased region" description="Acidic residues" evidence="6">
    <location>
        <begin position="17"/>
        <end position="29"/>
    </location>
</feature>
<keyword evidence="9" id="KW-1185">Reference proteome</keyword>
<dbReference type="PANTHER" id="PTHR11267">
    <property type="entry name" value="T-BOX PROTEIN-RELATED"/>
    <property type="match status" value="1"/>
</dbReference>
<dbReference type="GO" id="GO:0000981">
    <property type="term" value="F:DNA-binding transcription factor activity, RNA polymerase II-specific"/>
    <property type="evidence" value="ECO:0007669"/>
    <property type="project" value="TreeGrafter"/>
</dbReference>
<accession>A0A182P4K3</accession>
<evidence type="ECO:0000256" key="5">
    <source>
        <dbReference type="PROSITE-ProRule" id="PRU00201"/>
    </source>
</evidence>
<evidence type="ECO:0000256" key="1">
    <source>
        <dbReference type="ARBA" id="ARBA00023015"/>
    </source>
</evidence>
<evidence type="ECO:0000256" key="6">
    <source>
        <dbReference type="SAM" id="MobiDB-lite"/>
    </source>
</evidence>
<evidence type="ECO:0000313" key="9">
    <source>
        <dbReference type="Proteomes" id="UP000075885"/>
    </source>
</evidence>
<feature type="domain" description="T-box" evidence="7">
    <location>
        <begin position="97"/>
        <end position="120"/>
    </location>
</feature>
<dbReference type="InterPro" id="IPR036960">
    <property type="entry name" value="T-box_sf"/>
</dbReference>
<dbReference type="EnsemblMetazoa" id="AEPI001839-RA">
    <property type="protein sequence ID" value="AEPI001839-PA"/>
    <property type="gene ID" value="AEPI001839"/>
</dbReference>
<keyword evidence="3" id="KW-0804">Transcription</keyword>
<dbReference type="GO" id="GO:0005634">
    <property type="term" value="C:nucleus"/>
    <property type="evidence" value="ECO:0007669"/>
    <property type="project" value="UniProtKB-SubCell"/>
</dbReference>
<dbReference type="Gene3D" id="2.60.40.820">
    <property type="entry name" value="Transcription factor, T-box"/>
    <property type="match status" value="1"/>
</dbReference>
<dbReference type="Pfam" id="PF00907">
    <property type="entry name" value="T-box"/>
    <property type="match status" value="1"/>
</dbReference>
<reference evidence="8" key="2">
    <citation type="submission" date="2020-05" db="UniProtKB">
        <authorList>
            <consortium name="EnsemblMetazoa"/>
        </authorList>
    </citation>
    <scope>IDENTIFICATION</scope>
    <source>
        <strain evidence="8">Epiroticus2</strain>
    </source>
</reference>
<dbReference type="GO" id="GO:0001708">
    <property type="term" value="P:cell fate specification"/>
    <property type="evidence" value="ECO:0007669"/>
    <property type="project" value="TreeGrafter"/>
</dbReference>
<dbReference type="GO" id="GO:0000978">
    <property type="term" value="F:RNA polymerase II cis-regulatory region sequence-specific DNA binding"/>
    <property type="evidence" value="ECO:0007669"/>
    <property type="project" value="InterPro"/>
</dbReference>
<evidence type="ECO:0000256" key="3">
    <source>
        <dbReference type="ARBA" id="ARBA00023163"/>
    </source>
</evidence>
<dbReference type="PANTHER" id="PTHR11267:SF190">
    <property type="entry name" value="T-BOX TRANSCRIPTION FACTOR TBX20"/>
    <property type="match status" value="1"/>
</dbReference>
<feature type="region of interest" description="Disordered" evidence="6">
    <location>
        <begin position="1"/>
        <end position="79"/>
    </location>
</feature>
<protein>
    <recommendedName>
        <fullName evidence="7">T-box domain-containing protein</fullName>
    </recommendedName>
</protein>
<dbReference type="InterPro" id="IPR001699">
    <property type="entry name" value="TF_T-box"/>
</dbReference>
<evidence type="ECO:0000313" key="8">
    <source>
        <dbReference type="EnsemblMetazoa" id="AEPI001839-PA"/>
    </source>
</evidence>
<dbReference type="VEuPathDB" id="VectorBase:AEPI001839"/>